<dbReference type="HOGENOM" id="CLU_1493103_0_0_5"/>
<dbReference type="RefSeq" id="WP_012040262.1">
    <property type="nucleotide sequence ID" value="NC_009484.1"/>
</dbReference>
<name>A5G234_ACICJ</name>
<evidence type="ECO:0000313" key="2">
    <source>
        <dbReference type="Proteomes" id="UP000000245"/>
    </source>
</evidence>
<dbReference type="KEGG" id="acr:Acry_2725"/>
<accession>A5G234</accession>
<organism evidence="1 2">
    <name type="scientific">Acidiphilium cryptum (strain JF-5)</name>
    <dbReference type="NCBI Taxonomy" id="349163"/>
    <lineage>
        <taxon>Bacteria</taxon>
        <taxon>Pseudomonadati</taxon>
        <taxon>Pseudomonadota</taxon>
        <taxon>Alphaproteobacteria</taxon>
        <taxon>Acetobacterales</taxon>
        <taxon>Acidocellaceae</taxon>
        <taxon>Acidiphilium</taxon>
    </lineage>
</organism>
<sequence>MSFFQKSKWLILGVLSGCVAALAVVLLVKYAYDDPHPFSSRREVYDRMSVSYFHKIRQYGKLDAGQILHIAKNQDVRDHNFVMQFDPHDINAYHVEISNVPRRVCRYMVDMSYSSNIIKNIYIDNKVVDLVQDQPIGGRFLMVNGKAVTASQDAYARSLCARRSGALRIGLSVVVHRNRY</sequence>
<keyword evidence="2" id="KW-1185">Reference proteome</keyword>
<protein>
    <submittedName>
        <fullName evidence="1">Uncharacterized protein</fullName>
    </submittedName>
</protein>
<dbReference type="EMBL" id="CP000697">
    <property type="protein sequence ID" value="ABQ31916.1"/>
    <property type="molecule type" value="Genomic_DNA"/>
</dbReference>
<dbReference type="AlphaFoldDB" id="A5G234"/>
<gene>
    <name evidence="1" type="ordered locus">Acry_2725</name>
</gene>
<dbReference type="Proteomes" id="UP000000245">
    <property type="component" value="Chromosome"/>
</dbReference>
<evidence type="ECO:0000313" key="1">
    <source>
        <dbReference type="EMBL" id="ABQ31916.1"/>
    </source>
</evidence>
<proteinExistence type="predicted"/>
<reference evidence="1 2" key="1">
    <citation type="submission" date="2007-05" db="EMBL/GenBank/DDBJ databases">
        <title>Complete sequence of chromosome of Acidiphilium cryptum JF-5.</title>
        <authorList>
            <consortium name="US DOE Joint Genome Institute"/>
            <person name="Copeland A."/>
            <person name="Lucas S."/>
            <person name="Lapidus A."/>
            <person name="Barry K."/>
            <person name="Detter J.C."/>
            <person name="Glavina del Rio T."/>
            <person name="Hammon N."/>
            <person name="Israni S."/>
            <person name="Dalin E."/>
            <person name="Tice H."/>
            <person name="Pitluck S."/>
            <person name="Sims D."/>
            <person name="Brettin T."/>
            <person name="Bruce D."/>
            <person name="Han C."/>
            <person name="Schmutz J."/>
            <person name="Larimer F."/>
            <person name="Land M."/>
            <person name="Hauser L."/>
            <person name="Kyrpides N."/>
            <person name="Kim E."/>
            <person name="Magnuson T."/>
            <person name="Richardson P."/>
        </authorList>
    </citation>
    <scope>NUCLEOTIDE SEQUENCE [LARGE SCALE GENOMIC DNA]</scope>
    <source>
        <strain evidence="1 2">JF-5</strain>
    </source>
</reference>